<dbReference type="AlphaFoldDB" id="A0AAW2GGU5"/>
<organism evidence="2 3">
    <name type="scientific">Cardiocondyla obscurior</name>
    <dbReference type="NCBI Taxonomy" id="286306"/>
    <lineage>
        <taxon>Eukaryota</taxon>
        <taxon>Metazoa</taxon>
        <taxon>Ecdysozoa</taxon>
        <taxon>Arthropoda</taxon>
        <taxon>Hexapoda</taxon>
        <taxon>Insecta</taxon>
        <taxon>Pterygota</taxon>
        <taxon>Neoptera</taxon>
        <taxon>Endopterygota</taxon>
        <taxon>Hymenoptera</taxon>
        <taxon>Apocrita</taxon>
        <taxon>Aculeata</taxon>
        <taxon>Formicoidea</taxon>
        <taxon>Formicidae</taxon>
        <taxon>Myrmicinae</taxon>
        <taxon>Cardiocondyla</taxon>
    </lineage>
</organism>
<keyword evidence="3" id="KW-1185">Reference proteome</keyword>
<dbReference type="Proteomes" id="UP001430953">
    <property type="component" value="Unassembled WGS sequence"/>
</dbReference>
<dbReference type="EMBL" id="JADYXP020000004">
    <property type="protein sequence ID" value="KAL0127243.1"/>
    <property type="molecule type" value="Genomic_DNA"/>
</dbReference>
<sequence>MCQFSWYRSSPIEYEISGTRLNVTVTRNSIMLLDPKRERRYRRRGLGSVKSIIGRSRRVRNVLVAPPRLKCMHVAGKIDVVCASRRIHFSWFFLLLFFLFFYFFLVFRAEKEAAVFVRVTFSPVRAYGRCDIVVVSLCHPATYRVLMFVHLEVYSTARREQSDFTAGFGSVCVKCCARRRLLSVLSRERKRKKQANCTNLFQSSPTERRTGNRSQSETHLPLLNHCIQI</sequence>
<keyword evidence="1" id="KW-0472">Membrane</keyword>
<accession>A0AAW2GGU5</accession>
<feature type="transmembrane region" description="Helical" evidence="1">
    <location>
        <begin position="89"/>
        <end position="107"/>
    </location>
</feature>
<reference evidence="2 3" key="1">
    <citation type="submission" date="2023-03" db="EMBL/GenBank/DDBJ databases">
        <title>High recombination rates correlate with genetic variation in Cardiocondyla obscurior ants.</title>
        <authorList>
            <person name="Errbii M."/>
        </authorList>
    </citation>
    <scope>NUCLEOTIDE SEQUENCE [LARGE SCALE GENOMIC DNA]</scope>
    <source>
        <strain evidence="2">Alpha-2009</strain>
        <tissue evidence="2">Whole body</tissue>
    </source>
</reference>
<comment type="caution">
    <text evidence="2">The sequence shown here is derived from an EMBL/GenBank/DDBJ whole genome shotgun (WGS) entry which is preliminary data.</text>
</comment>
<evidence type="ECO:0000313" key="3">
    <source>
        <dbReference type="Proteomes" id="UP001430953"/>
    </source>
</evidence>
<gene>
    <name evidence="2" type="ORF">PUN28_005503</name>
</gene>
<protein>
    <submittedName>
        <fullName evidence="2">Uncharacterized protein</fullName>
    </submittedName>
</protein>
<proteinExistence type="predicted"/>
<name>A0AAW2GGU5_9HYME</name>
<evidence type="ECO:0000256" key="1">
    <source>
        <dbReference type="SAM" id="Phobius"/>
    </source>
</evidence>
<keyword evidence="1" id="KW-0812">Transmembrane</keyword>
<evidence type="ECO:0000313" key="2">
    <source>
        <dbReference type="EMBL" id="KAL0127243.1"/>
    </source>
</evidence>
<keyword evidence="1" id="KW-1133">Transmembrane helix</keyword>